<gene>
    <name evidence="2" type="ORF">K8V56_03985</name>
</gene>
<dbReference type="Proteomes" id="UP000698173">
    <property type="component" value="Unassembled WGS sequence"/>
</dbReference>
<reference evidence="2" key="2">
    <citation type="submission" date="2021-09" db="EMBL/GenBank/DDBJ databases">
        <authorList>
            <person name="Gilroy R."/>
        </authorList>
    </citation>
    <scope>NUCLEOTIDE SEQUENCE</scope>
    <source>
        <strain evidence="2">CHK171-7178</strain>
    </source>
</reference>
<reference evidence="2" key="1">
    <citation type="journal article" date="2021" name="PeerJ">
        <title>Extensive microbial diversity within the chicken gut microbiome revealed by metagenomics and culture.</title>
        <authorList>
            <person name="Gilroy R."/>
            <person name="Ravi A."/>
            <person name="Getino M."/>
            <person name="Pursley I."/>
            <person name="Horton D.L."/>
            <person name="Alikhan N.F."/>
            <person name="Baker D."/>
            <person name="Gharbi K."/>
            <person name="Hall N."/>
            <person name="Watson M."/>
            <person name="Adriaenssens E.M."/>
            <person name="Foster-Nyarko E."/>
            <person name="Jarju S."/>
            <person name="Secka A."/>
            <person name="Antonio M."/>
            <person name="Oren A."/>
            <person name="Chaudhuri R.R."/>
            <person name="La Ragione R."/>
            <person name="Hildebrand F."/>
            <person name="Pallen M.J."/>
        </authorList>
    </citation>
    <scope>NUCLEOTIDE SEQUENCE</scope>
    <source>
        <strain evidence="2">CHK171-7178</strain>
    </source>
</reference>
<keyword evidence="1" id="KW-1133">Transmembrane helix</keyword>
<feature type="transmembrane region" description="Helical" evidence="1">
    <location>
        <begin position="6"/>
        <end position="24"/>
    </location>
</feature>
<feature type="transmembrane region" description="Helical" evidence="1">
    <location>
        <begin position="64"/>
        <end position="83"/>
    </location>
</feature>
<organism evidence="2 3">
    <name type="scientific">Sporosarcina psychrophila</name>
    <name type="common">Bacillus psychrophilus</name>
    <dbReference type="NCBI Taxonomy" id="1476"/>
    <lineage>
        <taxon>Bacteria</taxon>
        <taxon>Bacillati</taxon>
        <taxon>Bacillota</taxon>
        <taxon>Bacilli</taxon>
        <taxon>Bacillales</taxon>
        <taxon>Caryophanaceae</taxon>
        <taxon>Sporosarcina</taxon>
    </lineage>
</organism>
<comment type="caution">
    <text evidence="2">The sequence shown here is derived from an EMBL/GenBank/DDBJ whole genome shotgun (WGS) entry which is preliminary data.</text>
</comment>
<name>A0A921KCG5_SPOPS</name>
<sequence length="92" mass="10358">MELFDFLALMVSAIILTLLFMVIGEKVISMTFRNNITPFFKIVGSLVFAIVILTALMYGLGKITGIYACLLSGTIILYNKYWLGHFLAEKEK</sequence>
<feature type="transmembrane region" description="Helical" evidence="1">
    <location>
        <begin position="36"/>
        <end position="58"/>
    </location>
</feature>
<proteinExistence type="predicted"/>
<keyword evidence="1" id="KW-0472">Membrane</keyword>
<evidence type="ECO:0000256" key="1">
    <source>
        <dbReference type="SAM" id="Phobius"/>
    </source>
</evidence>
<dbReference type="EMBL" id="DYWT01000062">
    <property type="protein sequence ID" value="HJF30926.1"/>
    <property type="molecule type" value="Genomic_DNA"/>
</dbReference>
<keyword evidence="1" id="KW-0812">Transmembrane</keyword>
<protein>
    <submittedName>
        <fullName evidence="2">Uncharacterized protein</fullName>
    </submittedName>
</protein>
<evidence type="ECO:0000313" key="3">
    <source>
        <dbReference type="Proteomes" id="UP000698173"/>
    </source>
</evidence>
<accession>A0A921KCG5</accession>
<dbReference type="AlphaFoldDB" id="A0A921KCG5"/>
<evidence type="ECO:0000313" key="2">
    <source>
        <dbReference type="EMBL" id="HJF30926.1"/>
    </source>
</evidence>